<dbReference type="InterPro" id="IPR002347">
    <property type="entry name" value="SDR_fam"/>
</dbReference>
<dbReference type="Pfam" id="PF00106">
    <property type="entry name" value="adh_short"/>
    <property type="match status" value="1"/>
</dbReference>
<dbReference type="EMBL" id="UGGV01000001">
    <property type="protein sequence ID" value="STO24854.1"/>
    <property type="molecule type" value="Genomic_DNA"/>
</dbReference>
<dbReference type="SUPFAM" id="SSF51735">
    <property type="entry name" value="NAD(P)-binding Rossmann-fold domains"/>
    <property type="match status" value="1"/>
</dbReference>
<dbReference type="PROSITE" id="PS00061">
    <property type="entry name" value="ADH_SHORT"/>
    <property type="match status" value="1"/>
</dbReference>
<dbReference type="STRING" id="464.Lgor_2438"/>
<dbReference type="AlphaFoldDB" id="A0A377GJS1"/>
<dbReference type="PRINTS" id="PR00081">
    <property type="entry name" value="GDHRDH"/>
</dbReference>
<dbReference type="InterPro" id="IPR036291">
    <property type="entry name" value="NAD(P)-bd_dom_sf"/>
</dbReference>
<evidence type="ECO:0000256" key="1">
    <source>
        <dbReference type="RuleBase" id="RU000363"/>
    </source>
</evidence>
<dbReference type="PANTHER" id="PTHR43313">
    <property type="entry name" value="SHORT-CHAIN DEHYDROGENASE/REDUCTASE FAMILY 9C"/>
    <property type="match status" value="1"/>
</dbReference>
<reference evidence="2 4" key="1">
    <citation type="submission" date="2017-01" db="EMBL/GenBank/DDBJ databases">
        <authorList>
            <person name="Varghese N."/>
            <person name="Submissions S."/>
        </authorList>
    </citation>
    <scope>NUCLEOTIDE SEQUENCE [LARGE SCALE GENOMIC DNA]</scope>
    <source>
        <strain evidence="2 4">ATCC 33342</strain>
    </source>
</reference>
<dbReference type="Gene3D" id="3.40.50.720">
    <property type="entry name" value="NAD(P)-binding Rossmann-like Domain"/>
    <property type="match status" value="1"/>
</dbReference>
<dbReference type="EC" id="1.1.1.100" evidence="3"/>
<dbReference type="EMBL" id="FTNL01000013">
    <property type="protein sequence ID" value="SIR47961.1"/>
    <property type="molecule type" value="Genomic_DNA"/>
</dbReference>
<keyword evidence="3" id="KW-0560">Oxidoreductase</keyword>
<dbReference type="Proteomes" id="UP000254374">
    <property type="component" value="Unassembled WGS sequence"/>
</dbReference>
<dbReference type="GO" id="GO:0004316">
    <property type="term" value="F:3-oxoacyl-[acyl-carrier-protein] reductase (NADPH) activity"/>
    <property type="evidence" value="ECO:0007669"/>
    <property type="project" value="UniProtKB-EC"/>
</dbReference>
<evidence type="ECO:0000313" key="2">
    <source>
        <dbReference type="EMBL" id="SIR47961.1"/>
    </source>
</evidence>
<dbReference type="InterPro" id="IPR020904">
    <property type="entry name" value="Sc_DH/Rdtase_CS"/>
</dbReference>
<dbReference type="Proteomes" id="UP000186808">
    <property type="component" value="Unassembled WGS sequence"/>
</dbReference>
<evidence type="ECO:0000313" key="4">
    <source>
        <dbReference type="Proteomes" id="UP000186808"/>
    </source>
</evidence>
<organism evidence="3 5">
    <name type="scientific">Fluoribacter gormanii</name>
    <dbReference type="NCBI Taxonomy" id="464"/>
    <lineage>
        <taxon>Bacteria</taxon>
        <taxon>Pseudomonadati</taxon>
        <taxon>Pseudomonadota</taxon>
        <taxon>Gammaproteobacteria</taxon>
        <taxon>Legionellales</taxon>
        <taxon>Legionellaceae</taxon>
        <taxon>Fluoribacter</taxon>
    </lineage>
</organism>
<accession>A0A377GJS1</accession>
<comment type="similarity">
    <text evidence="1">Belongs to the short-chain dehydrogenases/reductases (SDR) family.</text>
</comment>
<sequence>MKRTSIHLVEPVGEEPKIGSVVVTGVSSGIGYAITRKLVAHGVRVFGSVRNQKDAQRVINELGPLCVPLIFDITDPIAVGNAVQVIREQLQGETLWGLINNAGIAVVGPLIETPIEEFRRQFEVNVIGQIQVTQAFVSLLGADDTLKGKPGKIINIGSISGKICRPFFGPYSISKYGLEAFSDTLRIELMIYGIDVVLIGPGMINTEIWHKSEDQVSEDKLRKSIYAKSLLKFKSYIYHKVAESALPAQKVGELVYQILSNPHPKTRYVLVPNLFSDWILPRSLPKRFLNNKIAKALGFFKKEANDN</sequence>
<reference evidence="3 5" key="2">
    <citation type="submission" date="2018-06" db="EMBL/GenBank/DDBJ databases">
        <authorList>
            <consortium name="Pathogen Informatics"/>
            <person name="Doyle S."/>
        </authorList>
    </citation>
    <scope>NUCLEOTIDE SEQUENCE [LARGE SCALE GENOMIC DNA]</scope>
    <source>
        <strain evidence="3 5">NCTC11401</strain>
    </source>
</reference>
<evidence type="ECO:0000313" key="5">
    <source>
        <dbReference type="Proteomes" id="UP000254374"/>
    </source>
</evidence>
<proteinExistence type="inferred from homology"/>
<dbReference type="GO" id="GO:0008202">
    <property type="term" value="P:steroid metabolic process"/>
    <property type="evidence" value="ECO:0007669"/>
    <property type="project" value="TreeGrafter"/>
</dbReference>
<keyword evidence="4" id="KW-1185">Reference proteome</keyword>
<dbReference type="PRINTS" id="PR00080">
    <property type="entry name" value="SDRFAMILY"/>
</dbReference>
<protein>
    <submittedName>
        <fullName evidence="3">3-oxoacyl-[acyl-carrier-protein] reductase FabG</fullName>
        <ecNumber evidence="3">1.1.1.100</ecNumber>
    </submittedName>
</protein>
<evidence type="ECO:0000313" key="3">
    <source>
        <dbReference type="EMBL" id="STO24854.1"/>
    </source>
</evidence>
<dbReference type="RefSeq" id="WP_238587897.1">
    <property type="nucleotide sequence ID" value="NZ_CAAAIX010000022.1"/>
</dbReference>
<gene>
    <name evidence="3" type="primary">fabG_6</name>
    <name evidence="3" type="ORF">NCTC11401_01672</name>
    <name evidence="2" type="ORF">SAMN05421777_11338</name>
</gene>
<dbReference type="PANTHER" id="PTHR43313:SF1">
    <property type="entry name" value="3BETA-HYDROXYSTEROID DEHYDROGENASE DHS-16"/>
    <property type="match status" value="1"/>
</dbReference>
<name>A0A377GJS1_9GAMM</name>